<dbReference type="Proteomes" id="UP000092018">
    <property type="component" value="Chromosome 1"/>
</dbReference>
<dbReference type="PANTHER" id="PTHR43780">
    <property type="entry name" value="1-AMINOCYCLOPROPANE-1-CARBOXYLATE DEAMINASE-RELATED"/>
    <property type="match status" value="1"/>
</dbReference>
<evidence type="ECO:0000256" key="2">
    <source>
        <dbReference type="ARBA" id="ARBA00008639"/>
    </source>
</evidence>
<sequence length="303" mass="35121">MKLDTSPVTQHIFRDHCFYLKRDDQLHQHFSGNKARKFMRLLQDDYAGIDTLIGYGSIQANSLYSLAALCKIKKWKLEFYVQRIPQWLKDNPRGNYRGALELGANIIECDSAFSEGIHPADYIRDVRQPEVNCLVIPEGGRSYLSEEGIKGLASELLTWTRYRPNQKFAIALPSGTGTTAFYLHKHLKRHEIPVLTCACVGGNEYLHSQWQELGGKDFPTVLSANYKHHFGKLYESEFRIWQKLEKITNVEFDLLYDPYMWNCLLPWMDENPDIKVLYVHQGGILGNETMLPRYLRKFDVQPA</sequence>
<dbReference type="EMBL" id="CP016177">
    <property type="protein sequence ID" value="ANO33042.1"/>
    <property type="molecule type" value="Genomic_DNA"/>
</dbReference>
<dbReference type="AlphaFoldDB" id="A0AAN0XUQ9"/>
<dbReference type="InterPro" id="IPR027278">
    <property type="entry name" value="ACCD_DCysDesulf"/>
</dbReference>
<comment type="similarity">
    <text evidence="2">Belongs to the ACC deaminase/D-cysteine desulfhydrase family.</text>
</comment>
<evidence type="ECO:0000256" key="3">
    <source>
        <dbReference type="ARBA" id="ARBA00022898"/>
    </source>
</evidence>
<proteinExistence type="inferred from homology"/>
<evidence type="ECO:0000313" key="6">
    <source>
        <dbReference type="Proteomes" id="UP000092018"/>
    </source>
</evidence>
<gene>
    <name evidence="5" type="ORF">A6E01_07400</name>
</gene>
<dbReference type="SUPFAM" id="SSF53686">
    <property type="entry name" value="Tryptophan synthase beta subunit-like PLP-dependent enzymes"/>
    <property type="match status" value="1"/>
</dbReference>
<evidence type="ECO:0000313" key="5">
    <source>
        <dbReference type="EMBL" id="ANO33042.1"/>
    </source>
</evidence>
<reference evidence="5 6" key="1">
    <citation type="submission" date="2016-06" db="EMBL/GenBank/DDBJ databases">
        <title>Adaptive Radiation by Waves of Gene Transfer Leads to Fine-Scale Resource Partitioning in Marine Microbes.</title>
        <authorList>
            <person name="Hehemann J.-H."/>
            <person name="Arevalo P."/>
            <person name="Datta M.S."/>
            <person name="Yu X."/>
            <person name="Corzett C."/>
            <person name="Henschel A."/>
            <person name="Preheim S.P."/>
            <person name="Timberlake S."/>
            <person name="Alm E.J."/>
            <person name="Polz M.F."/>
        </authorList>
    </citation>
    <scope>NUCLEOTIDE SEQUENCE [LARGE SCALE GENOMIC DNA]</scope>
    <source>
        <strain evidence="5 6">FF50</strain>
    </source>
</reference>
<dbReference type="PIRSF" id="PIRSF006278">
    <property type="entry name" value="ACCD_DCysDesulf"/>
    <property type="match status" value="1"/>
</dbReference>
<accession>A0AAN0XUQ9</accession>
<evidence type="ECO:0000256" key="1">
    <source>
        <dbReference type="ARBA" id="ARBA00001933"/>
    </source>
</evidence>
<dbReference type="RefSeq" id="WP_065209952.1">
    <property type="nucleotide sequence ID" value="NZ_CP016177.1"/>
</dbReference>
<feature type="modified residue" description="N6-(pyridoxal phosphate)lysine" evidence="4">
    <location>
        <position position="34"/>
    </location>
</feature>
<organism evidence="5 6">
    <name type="scientific">Vibrio breoganii</name>
    <dbReference type="NCBI Taxonomy" id="553239"/>
    <lineage>
        <taxon>Bacteria</taxon>
        <taxon>Pseudomonadati</taxon>
        <taxon>Pseudomonadota</taxon>
        <taxon>Gammaproteobacteria</taxon>
        <taxon>Vibrionales</taxon>
        <taxon>Vibrionaceae</taxon>
        <taxon>Vibrio</taxon>
    </lineage>
</organism>
<dbReference type="KEGG" id="vbr:A6E01_07400"/>
<name>A0AAN0XUQ9_9VIBR</name>
<dbReference type="GO" id="GO:0019148">
    <property type="term" value="F:D-cysteine desulfhydrase activity"/>
    <property type="evidence" value="ECO:0007669"/>
    <property type="project" value="TreeGrafter"/>
</dbReference>
<dbReference type="InterPro" id="IPR036052">
    <property type="entry name" value="TrpB-like_PALP_sf"/>
</dbReference>
<dbReference type="PANTHER" id="PTHR43780:SF2">
    <property type="entry name" value="1-AMINOCYCLOPROPANE-1-CARBOXYLATE DEAMINASE-RELATED"/>
    <property type="match status" value="1"/>
</dbReference>
<protein>
    <submittedName>
        <fullName evidence="5">1-aminocyclopropane-1-carboxylate deaminase</fullName>
    </submittedName>
</protein>
<keyword evidence="3 4" id="KW-0663">Pyridoxal phosphate</keyword>
<comment type="cofactor">
    <cofactor evidence="1">
        <name>pyridoxal 5'-phosphate</name>
        <dbReference type="ChEBI" id="CHEBI:597326"/>
    </cofactor>
</comment>
<evidence type="ECO:0000256" key="4">
    <source>
        <dbReference type="PIRSR" id="PIRSR006278-2"/>
    </source>
</evidence>
<dbReference type="Gene3D" id="3.40.50.1100">
    <property type="match status" value="2"/>
</dbReference>